<dbReference type="InterPro" id="IPR007730">
    <property type="entry name" value="SPOR-like_dom"/>
</dbReference>
<dbReference type="EMBL" id="MFSQ01000015">
    <property type="protein sequence ID" value="OGI41374.1"/>
    <property type="molecule type" value="Genomic_DNA"/>
</dbReference>
<dbReference type="GO" id="GO:0042834">
    <property type="term" value="F:peptidoglycan binding"/>
    <property type="evidence" value="ECO:0007669"/>
    <property type="project" value="InterPro"/>
</dbReference>
<evidence type="ECO:0000256" key="1">
    <source>
        <dbReference type="SAM" id="MobiDB-lite"/>
    </source>
</evidence>
<feature type="region of interest" description="Disordered" evidence="1">
    <location>
        <begin position="219"/>
        <end position="252"/>
    </location>
</feature>
<dbReference type="Pfam" id="PF05036">
    <property type="entry name" value="SPOR"/>
    <property type="match status" value="1"/>
</dbReference>
<evidence type="ECO:0000259" key="3">
    <source>
        <dbReference type="PROSITE" id="PS51724"/>
    </source>
</evidence>
<dbReference type="Gene3D" id="3.30.70.1070">
    <property type="entry name" value="Sporulation related repeat"/>
    <property type="match status" value="1"/>
</dbReference>
<dbReference type="PROSITE" id="PS51724">
    <property type="entry name" value="SPOR"/>
    <property type="match status" value="1"/>
</dbReference>
<gene>
    <name evidence="4" type="ORF">A2140_08155</name>
</gene>
<sequence length="252" mass="27626">MKWIVGLLVLINLGVLMWILWYAEPEVPPIVERTEVAREKLRPIGERGVPLQARAPRPAPVPVAPAPDAVCFRLGPFAGAEAAGEAGQRLTDLKLAYESREEKQMTVTGYRVYLSPYKTLAQAEAVRRELRRKGFRDHVVMTEAGFKNAVSLGLFTVEENARRHLRNLAAKGFKAQLQFQHQVKSLFWLEVRSQPDQVEALRALVWKDTAVKLAPDAACTPAPVAAPPAEKPAPAEKTPPADKPAAGADSSG</sequence>
<dbReference type="AlphaFoldDB" id="A0A1F6T8D4"/>
<organism evidence="4 5">
    <name type="scientific">Candidatus Muproteobacteria bacterium RBG_16_62_13</name>
    <dbReference type="NCBI Taxonomy" id="1817756"/>
    <lineage>
        <taxon>Bacteria</taxon>
        <taxon>Pseudomonadati</taxon>
        <taxon>Pseudomonadota</taxon>
        <taxon>Candidatus Muproteobacteria</taxon>
    </lineage>
</organism>
<feature type="domain" description="SPOR" evidence="3">
    <location>
        <begin position="64"/>
        <end position="143"/>
    </location>
</feature>
<comment type="caution">
    <text evidence="4">The sequence shown here is derived from an EMBL/GenBank/DDBJ whole genome shotgun (WGS) entry which is preliminary data.</text>
</comment>
<dbReference type="SUPFAM" id="SSF110997">
    <property type="entry name" value="Sporulation related repeat"/>
    <property type="match status" value="1"/>
</dbReference>
<dbReference type="STRING" id="1817756.A2140_08155"/>
<keyword evidence="2" id="KW-0472">Membrane</keyword>
<evidence type="ECO:0000313" key="5">
    <source>
        <dbReference type="Proteomes" id="UP000178379"/>
    </source>
</evidence>
<protein>
    <recommendedName>
        <fullName evidence="3">SPOR domain-containing protein</fullName>
    </recommendedName>
</protein>
<feature type="compositionally biased region" description="Low complexity" evidence="1">
    <location>
        <begin position="235"/>
        <end position="246"/>
    </location>
</feature>
<evidence type="ECO:0000313" key="4">
    <source>
        <dbReference type="EMBL" id="OGI41374.1"/>
    </source>
</evidence>
<evidence type="ECO:0000256" key="2">
    <source>
        <dbReference type="SAM" id="Phobius"/>
    </source>
</evidence>
<dbReference type="InterPro" id="IPR036680">
    <property type="entry name" value="SPOR-like_sf"/>
</dbReference>
<name>A0A1F6T8D4_9PROT</name>
<reference evidence="4 5" key="1">
    <citation type="journal article" date="2016" name="Nat. Commun.">
        <title>Thousands of microbial genomes shed light on interconnected biogeochemical processes in an aquifer system.</title>
        <authorList>
            <person name="Anantharaman K."/>
            <person name="Brown C.T."/>
            <person name="Hug L.A."/>
            <person name="Sharon I."/>
            <person name="Castelle C.J."/>
            <person name="Probst A.J."/>
            <person name="Thomas B.C."/>
            <person name="Singh A."/>
            <person name="Wilkins M.J."/>
            <person name="Karaoz U."/>
            <person name="Brodie E.L."/>
            <person name="Williams K.H."/>
            <person name="Hubbard S.S."/>
            <person name="Banfield J.F."/>
        </authorList>
    </citation>
    <scope>NUCLEOTIDE SEQUENCE [LARGE SCALE GENOMIC DNA]</scope>
</reference>
<proteinExistence type="predicted"/>
<keyword evidence="2" id="KW-0812">Transmembrane</keyword>
<feature type="transmembrane region" description="Helical" evidence="2">
    <location>
        <begin position="5"/>
        <end position="23"/>
    </location>
</feature>
<dbReference type="Proteomes" id="UP000178379">
    <property type="component" value="Unassembled WGS sequence"/>
</dbReference>
<accession>A0A1F6T8D4</accession>
<keyword evidence="2" id="KW-1133">Transmembrane helix</keyword>